<evidence type="ECO:0000256" key="5">
    <source>
        <dbReference type="ARBA" id="ARBA00022917"/>
    </source>
</evidence>
<proteinExistence type="inferred from homology"/>
<comment type="subcellular location">
    <subcellularLocation>
        <location evidence="1 7">Cytoplasm</location>
    </subcellularLocation>
</comment>
<dbReference type="GO" id="GO:0002188">
    <property type="term" value="P:translation reinitiation"/>
    <property type="evidence" value="ECO:0007669"/>
    <property type="project" value="TreeGrafter"/>
</dbReference>
<feature type="coiled-coil region" evidence="7">
    <location>
        <begin position="95"/>
        <end position="122"/>
    </location>
</feature>
<feature type="compositionally biased region" description="Low complexity" evidence="8">
    <location>
        <begin position="865"/>
        <end position="875"/>
    </location>
</feature>
<keyword evidence="11" id="KW-1185">Reference proteome</keyword>
<keyword evidence="2 7" id="KW-0963">Cytoplasm</keyword>
<dbReference type="GO" id="GO:0003743">
    <property type="term" value="F:translation initiation factor activity"/>
    <property type="evidence" value="ECO:0007669"/>
    <property type="project" value="UniProtKB-UniRule"/>
</dbReference>
<dbReference type="STRING" id="796925.A0A137P6T6"/>
<comment type="subunit">
    <text evidence="7">Component of the eukaryotic translation initiation factor 3 (eIF-3) complex.</text>
</comment>
<dbReference type="FunFam" id="1.25.40.860:FF:000003">
    <property type="entry name" value="Eukaryotic translation initiation factor 3 subunit A"/>
    <property type="match status" value="1"/>
</dbReference>
<dbReference type="OrthoDB" id="18884at2759"/>
<dbReference type="Pfam" id="PF22591">
    <property type="entry name" value="eIF3a_PCI_TPR-like"/>
    <property type="match status" value="1"/>
</dbReference>
<dbReference type="InterPro" id="IPR027512">
    <property type="entry name" value="EIF3A"/>
</dbReference>
<keyword evidence="6 7" id="KW-0175">Coiled coil</keyword>
<dbReference type="GO" id="GO:0003729">
    <property type="term" value="F:mRNA binding"/>
    <property type="evidence" value="ECO:0007669"/>
    <property type="project" value="TreeGrafter"/>
</dbReference>
<evidence type="ECO:0000256" key="1">
    <source>
        <dbReference type="ARBA" id="ARBA00004496"/>
    </source>
</evidence>
<comment type="similarity">
    <text evidence="7">Belongs to the eIF-3 subunit A family.</text>
</comment>
<dbReference type="EMBL" id="KQ964494">
    <property type="protein sequence ID" value="KXN70723.1"/>
    <property type="molecule type" value="Genomic_DNA"/>
</dbReference>
<evidence type="ECO:0000259" key="9">
    <source>
        <dbReference type="PROSITE" id="PS50250"/>
    </source>
</evidence>
<organism evidence="10 11">
    <name type="scientific">Conidiobolus coronatus (strain ATCC 28846 / CBS 209.66 / NRRL 28638)</name>
    <name type="common">Delacroixia coronata</name>
    <dbReference type="NCBI Taxonomy" id="796925"/>
    <lineage>
        <taxon>Eukaryota</taxon>
        <taxon>Fungi</taxon>
        <taxon>Fungi incertae sedis</taxon>
        <taxon>Zoopagomycota</taxon>
        <taxon>Entomophthoromycotina</taxon>
        <taxon>Entomophthoromycetes</taxon>
        <taxon>Entomophthorales</taxon>
        <taxon>Ancylistaceae</taxon>
        <taxon>Conidiobolus</taxon>
    </lineage>
</organism>
<feature type="compositionally biased region" description="Basic and acidic residues" evidence="8">
    <location>
        <begin position="914"/>
        <end position="923"/>
    </location>
</feature>
<dbReference type="Gene3D" id="4.10.860.10">
    <property type="entry name" value="UVR domain"/>
    <property type="match status" value="1"/>
</dbReference>
<dbReference type="InterPro" id="IPR054711">
    <property type="entry name" value="eIF3a_PCI_TPR-like"/>
</dbReference>
<keyword evidence="4 7" id="KW-0694">RNA-binding</keyword>
<dbReference type="InterPro" id="IPR000717">
    <property type="entry name" value="PCI_dom"/>
</dbReference>
<keyword evidence="5 7" id="KW-0648">Protein biosynthesis</keyword>
<dbReference type="GO" id="GO:0016282">
    <property type="term" value="C:eukaryotic 43S preinitiation complex"/>
    <property type="evidence" value="ECO:0007669"/>
    <property type="project" value="UniProtKB-UniRule"/>
</dbReference>
<dbReference type="GO" id="GO:0010494">
    <property type="term" value="C:cytoplasmic stress granule"/>
    <property type="evidence" value="ECO:0007669"/>
    <property type="project" value="EnsemblFungi"/>
</dbReference>
<name>A0A137P6T6_CONC2</name>
<gene>
    <name evidence="7" type="primary">TIF32</name>
    <name evidence="10" type="ORF">CONCODRAFT_58065</name>
</gene>
<dbReference type="PANTHER" id="PTHR14005">
    <property type="entry name" value="EUKARYOTIC TRANSLATION INITIATION FACTOR 3, THETA SUBUNIT"/>
    <property type="match status" value="1"/>
</dbReference>
<dbReference type="GO" id="GO:0033290">
    <property type="term" value="C:eukaryotic 48S preinitiation complex"/>
    <property type="evidence" value="ECO:0007669"/>
    <property type="project" value="UniProtKB-UniRule"/>
</dbReference>
<dbReference type="GO" id="GO:0043614">
    <property type="term" value="C:multi-eIF complex"/>
    <property type="evidence" value="ECO:0007669"/>
    <property type="project" value="TreeGrafter"/>
</dbReference>
<accession>A0A137P6T6</accession>
<dbReference type="Gene3D" id="1.25.40.860">
    <property type="match status" value="2"/>
</dbReference>
<evidence type="ECO:0000256" key="4">
    <source>
        <dbReference type="ARBA" id="ARBA00022884"/>
    </source>
</evidence>
<dbReference type="Proteomes" id="UP000070444">
    <property type="component" value="Unassembled WGS sequence"/>
</dbReference>
<feature type="compositionally biased region" description="Basic and acidic residues" evidence="8">
    <location>
        <begin position="810"/>
        <end position="864"/>
    </location>
</feature>
<reference evidence="10 11" key="1">
    <citation type="journal article" date="2015" name="Genome Biol. Evol.">
        <title>Phylogenomic analyses indicate that early fungi evolved digesting cell walls of algal ancestors of land plants.</title>
        <authorList>
            <person name="Chang Y."/>
            <person name="Wang S."/>
            <person name="Sekimoto S."/>
            <person name="Aerts A.L."/>
            <person name="Choi C."/>
            <person name="Clum A."/>
            <person name="LaButti K.M."/>
            <person name="Lindquist E.A."/>
            <person name="Yee Ngan C."/>
            <person name="Ohm R.A."/>
            <person name="Salamov A.A."/>
            <person name="Grigoriev I.V."/>
            <person name="Spatafora J.W."/>
            <person name="Berbee M.L."/>
        </authorList>
    </citation>
    <scope>NUCLEOTIDE SEQUENCE [LARGE SCALE GENOMIC DNA]</scope>
    <source>
        <strain evidence="10 11">NRRL 28638</strain>
    </source>
</reference>
<evidence type="ECO:0000256" key="3">
    <source>
        <dbReference type="ARBA" id="ARBA00022540"/>
    </source>
</evidence>
<feature type="region of interest" description="Disordered" evidence="8">
    <location>
        <begin position="810"/>
        <end position="948"/>
    </location>
</feature>
<evidence type="ECO:0000313" key="10">
    <source>
        <dbReference type="EMBL" id="KXN70723.1"/>
    </source>
</evidence>
<dbReference type="AlphaFoldDB" id="A0A137P6T6"/>
<feature type="domain" description="PCI" evidence="9">
    <location>
        <begin position="319"/>
        <end position="499"/>
    </location>
</feature>
<dbReference type="SMART" id="SM00088">
    <property type="entry name" value="PINT"/>
    <property type="match status" value="1"/>
</dbReference>
<evidence type="ECO:0000256" key="7">
    <source>
        <dbReference type="HAMAP-Rule" id="MF_03000"/>
    </source>
</evidence>
<dbReference type="GO" id="GO:0071541">
    <property type="term" value="C:eukaryotic translation initiation factor 3 complex, eIF3m"/>
    <property type="evidence" value="ECO:0007669"/>
    <property type="project" value="EnsemblFungi"/>
</dbReference>
<dbReference type="FunFam" id="4.10.860.10:FF:000001">
    <property type="entry name" value="Eukaryotic translation initiation factor 3 subunit A"/>
    <property type="match status" value="1"/>
</dbReference>
<sequence length="948" mass="108953">MYRNFQKPELALKRAQELILVDQSNAALDTLQEVLNSKRSRNVSVNVMEPIMLKYLELCVDMKKGKLAKDGLLQYKNIVQNVDVSSLETVIKYYLKLSEAKVVEAQEKADQITLDVEDLEAAELPETFLLHTVSGEQDKDRTDRSVVTPWLKLLWEAYRNALDVLKNNTRLEEVYQVVCHQTFQFCLKYQRKVEFRRLCELLRSHLHNFSKYAHQAHSVNLNDPESLQRQLTTRFEQLNISTELELWQEAFHSIEDIHSLLTHTKKIPKAQIMADYYSKLVTILKVSENHLFHAAALNRYFTVMNQQASTASAEKKQAIAEQALLATLAVPVITPSSERILLGEHDEFKSNQLRLTNLLNLTRLPTRSTLIKDLLNHGVLSSVSPSLKSLYHFLETEFHPLSICKKLAPVLAELEKNPASTHYAAPLRQVVLTRLLQQLSQVYTTIKIDSIVKLASFAPYFEYDTVAIEKFIMNGCKRGELAIHIDHATSTITFDTDLFSTQRTSSAAEGPKLQQTPSDLMKSQLSNLAKRLYCAINIMDPSIRESKLKSKEEAFAATLAAAKEEHKQTLARKALIERRKEIAEILQQHREKEEARERAIQLARAQEAERIRVAEETKRREEERKRKELETIQREEALKLAETMKGKIDADILNMENLDTAKVMQLQLEALEREKNEMSNKLKAITRHVDHLERAFRKEEIPLLEKDYENQQMEDIANHETAHKALLAQTKTKHEEDMIFKKRFNRVLPFYNQYLDRLNQARNSQFEEKRAELEAQKDAEKKAIIEEFRAYRAKVEADEAEVQRIREEKERLERERKEEEERIIAEKAAKEAEKKAEEAERLRKLDEQAAKQRERERLAEEKIAASKSSESKTSTGGSGAWRPSRASAQKEPEVAPSTPAKTPVAPGGWRARMAAKEAEKKSSEPAPEESSAQRNASYSAFGGRTKRA</sequence>
<feature type="coiled-coil region" evidence="7">
    <location>
        <begin position="559"/>
        <end position="695"/>
    </location>
</feature>
<dbReference type="HAMAP" id="MF_03000">
    <property type="entry name" value="eIF3a"/>
    <property type="match status" value="1"/>
</dbReference>
<dbReference type="PANTHER" id="PTHR14005:SF0">
    <property type="entry name" value="EUKARYOTIC TRANSLATION INITIATION FACTOR 3 SUBUNIT A"/>
    <property type="match status" value="1"/>
</dbReference>
<dbReference type="Pfam" id="PF01399">
    <property type="entry name" value="PCI"/>
    <property type="match status" value="1"/>
</dbReference>
<dbReference type="PROSITE" id="PS50250">
    <property type="entry name" value="PCI"/>
    <property type="match status" value="1"/>
</dbReference>
<dbReference type="OMA" id="EHITNKR"/>
<dbReference type="GO" id="GO:0001732">
    <property type="term" value="P:formation of cytoplasmic translation initiation complex"/>
    <property type="evidence" value="ECO:0007669"/>
    <property type="project" value="UniProtKB-UniRule"/>
</dbReference>
<dbReference type="GO" id="GO:0071540">
    <property type="term" value="C:eukaryotic translation initiation factor 3 complex, eIF3e"/>
    <property type="evidence" value="ECO:0007669"/>
    <property type="project" value="EnsemblFungi"/>
</dbReference>
<keyword evidence="3 7" id="KW-0396">Initiation factor</keyword>
<evidence type="ECO:0000256" key="6">
    <source>
        <dbReference type="ARBA" id="ARBA00023054"/>
    </source>
</evidence>
<comment type="function">
    <text evidence="7">RNA-binding component of the eukaryotic translation initiation factor 3 (eIF-3) complex, which is involved in protein synthesis of a specialized repertoire of mRNAs and, together with other initiation factors, stimulates binding of mRNA and methionyl-tRNAi to the 40S ribosome. The eIF-3 complex specifically targets and initiates translation of a subset of mRNAs involved in cell proliferation.</text>
</comment>
<protein>
    <recommendedName>
        <fullName evidence="7">Eukaryotic translation initiation factor 3 subunit A</fullName>
        <shortName evidence="7">eIF3a</shortName>
    </recommendedName>
    <alternativeName>
        <fullName evidence="7">Eukaryotic translation initiation factor 3 110 kDa subunit homolog</fullName>
        <shortName evidence="7">eIF3 p110</shortName>
    </alternativeName>
    <alternativeName>
        <fullName evidence="7">Translation initiation factor eIF3, p110 subunit homolog</fullName>
    </alternativeName>
</protein>
<evidence type="ECO:0000256" key="2">
    <source>
        <dbReference type="ARBA" id="ARBA00022490"/>
    </source>
</evidence>
<evidence type="ECO:0000256" key="8">
    <source>
        <dbReference type="SAM" id="MobiDB-lite"/>
    </source>
</evidence>
<evidence type="ECO:0000313" key="11">
    <source>
        <dbReference type="Proteomes" id="UP000070444"/>
    </source>
</evidence>